<evidence type="ECO:0000313" key="10">
    <source>
        <dbReference type="EMBL" id="PFX34403.1"/>
    </source>
</evidence>
<evidence type="ECO:0000259" key="8">
    <source>
        <dbReference type="Pfam" id="PF17917"/>
    </source>
</evidence>
<dbReference type="InterPro" id="IPR043128">
    <property type="entry name" value="Rev_trsase/Diguanyl_cyclase"/>
</dbReference>
<proteinExistence type="predicted"/>
<accession>A0A2B4SZ92</accession>
<comment type="caution">
    <text evidence="10">The sequence shown here is derived from an EMBL/GenBank/DDBJ whole genome shotgun (WGS) entry which is preliminary data.</text>
</comment>
<dbReference type="PANTHER" id="PTHR37984:SF5">
    <property type="entry name" value="PROTEIN NYNRIN-LIKE"/>
    <property type="match status" value="1"/>
</dbReference>
<keyword evidence="4" id="KW-0255">Endonuclease</keyword>
<keyword evidence="11" id="KW-1185">Reference proteome</keyword>
<dbReference type="FunFam" id="3.10.20.370:FF:000001">
    <property type="entry name" value="Retrovirus-related Pol polyprotein from transposon 17.6-like protein"/>
    <property type="match status" value="1"/>
</dbReference>
<reference evidence="11" key="1">
    <citation type="journal article" date="2017" name="bioRxiv">
        <title>Comparative analysis of the genomes of Stylophora pistillata and Acropora digitifera provides evidence for extensive differences between species of corals.</title>
        <authorList>
            <person name="Voolstra C.R."/>
            <person name="Li Y."/>
            <person name="Liew Y.J."/>
            <person name="Baumgarten S."/>
            <person name="Zoccola D."/>
            <person name="Flot J.-F."/>
            <person name="Tambutte S."/>
            <person name="Allemand D."/>
            <person name="Aranda M."/>
        </authorList>
    </citation>
    <scope>NUCLEOTIDE SEQUENCE [LARGE SCALE GENOMIC DNA]</scope>
</reference>
<evidence type="ECO:0000256" key="6">
    <source>
        <dbReference type="ARBA" id="ARBA00022918"/>
    </source>
</evidence>
<dbReference type="Proteomes" id="UP000225706">
    <property type="component" value="Unassembled WGS sequence"/>
</dbReference>
<gene>
    <name evidence="10" type="primary">pol</name>
    <name evidence="10" type="ORF">AWC38_SpisGene672</name>
</gene>
<sequence length="922" mass="105103">MPTTGEESGGASSCTPPSMKAVPVNIPLPERMDFSGGNLPVKWQRFCRAWSNYEIAAQLKDPENMGRNKERWAATLLTCTGSDALHVIDAMEFENEDQRKDSEVVLEKMKDYCIRECNETYERKKVLSVDYTSEDEEYEYVAKIEVKEQVNKLASNHSPSKVFATLLVNGTQEKFQLDSGSTVNIITETVLKLCGQDGLSELEKNPVTLQKGIKLNSEKIQFRQKQVSYMSHIISLDSLCIDPNKLKAINEMLPPTDKEGVQRVLGMINYMQKFAPNLADLAKPLRELAKKDNEFVWDKEVHGQCLDQVKQVLTQAPVLKFFDPQKKTVLQCDASMSGLGACLMQDEHPVAYASRALMPTETNYAQIEKELLAIVIGVERFEGYVYGRKIFIDTDHKPLESIMKKSLLSAPKRLQRMLLHLQKFDLDVSYRKGTEMQMADPLSQAYLPLVQQDILDTQEVWSIADTKSPMEVEAEYINMAESVPIWKLTLQEIKSATEVTYIHTYIEHLSQPIRVQGYPVLDYNQICRKINHFTHMCQSSKEKVHVDKEVDGLLGVEMIRDDILVVGYKENDEEANQNHDGNLLHLLDQGFKANLHLNSSKMNLRKSEVKFMGHLITNNGLKLDLGKVRAVEEMLKPQSKKELLSLLRFVNYLSKFLPRLSEVTQPLRYLTAKEAKYKKYLAGRKKITVESHHKPLQSIFQKSIHSAPCRLQRMTLQLQCFNVEVKYKPGAQMYVNGHLSRASLTDSTLMSDNFQVFAVELETLTPFDSIKEAPERLAQLQKSTAHDFVLETLKTTVLTGSPEKREQCPVQFRDYWNCGEEILLHNGIMFKSQRVIVPKAVRPEMLSGIHSSHLGIASWLRKAKDIIFWPGMNSEIKAVVERCSACAEFQAKNASQPMQSHKVPDRPWSKVSTDLFTVNWKN</sequence>
<evidence type="ECO:0000256" key="2">
    <source>
        <dbReference type="ARBA" id="ARBA00022695"/>
    </source>
</evidence>
<dbReference type="Gene3D" id="3.10.20.370">
    <property type="match status" value="1"/>
</dbReference>
<dbReference type="InterPro" id="IPR041373">
    <property type="entry name" value="RT_RNaseH"/>
</dbReference>
<evidence type="ECO:0000256" key="3">
    <source>
        <dbReference type="ARBA" id="ARBA00022722"/>
    </source>
</evidence>
<evidence type="ECO:0000313" key="11">
    <source>
        <dbReference type="Proteomes" id="UP000225706"/>
    </source>
</evidence>
<keyword evidence="1" id="KW-0808">Transferase</keyword>
<feature type="region of interest" description="Disordered" evidence="7">
    <location>
        <begin position="1"/>
        <end position="22"/>
    </location>
</feature>
<keyword evidence="5" id="KW-0378">Hydrolase</keyword>
<dbReference type="InterPro" id="IPR041588">
    <property type="entry name" value="Integrase_H2C2"/>
</dbReference>
<dbReference type="GO" id="GO:0016787">
    <property type="term" value="F:hydrolase activity"/>
    <property type="evidence" value="ECO:0007669"/>
    <property type="project" value="UniProtKB-KW"/>
</dbReference>
<dbReference type="Pfam" id="PF17917">
    <property type="entry name" value="RT_RNaseH"/>
    <property type="match status" value="1"/>
</dbReference>
<dbReference type="InterPro" id="IPR050951">
    <property type="entry name" value="Retrovirus_Pol_polyprotein"/>
</dbReference>
<feature type="domain" description="Integrase zinc-binding" evidence="9">
    <location>
        <begin position="837"/>
        <end position="890"/>
    </location>
</feature>
<organism evidence="10 11">
    <name type="scientific">Stylophora pistillata</name>
    <name type="common">Smooth cauliflower coral</name>
    <dbReference type="NCBI Taxonomy" id="50429"/>
    <lineage>
        <taxon>Eukaryota</taxon>
        <taxon>Metazoa</taxon>
        <taxon>Cnidaria</taxon>
        <taxon>Anthozoa</taxon>
        <taxon>Hexacorallia</taxon>
        <taxon>Scleractinia</taxon>
        <taxon>Astrocoeniina</taxon>
        <taxon>Pocilloporidae</taxon>
        <taxon>Stylophora</taxon>
    </lineage>
</organism>
<protein>
    <submittedName>
        <fullName evidence="10">Retrovirus-related Pol polyprotein from transposon 17.6</fullName>
    </submittedName>
</protein>
<dbReference type="FunFam" id="1.10.340.70:FF:000004">
    <property type="entry name" value="Retrovirus-related Pol polyprotein from transposon 297-like Protein"/>
    <property type="match status" value="1"/>
</dbReference>
<keyword evidence="2" id="KW-0548">Nucleotidyltransferase</keyword>
<keyword evidence="6" id="KW-0695">RNA-directed DNA polymerase</keyword>
<dbReference type="CDD" id="cd09274">
    <property type="entry name" value="RNase_HI_RT_Ty3"/>
    <property type="match status" value="1"/>
</dbReference>
<dbReference type="FunFam" id="3.30.70.270:FF:000026">
    <property type="entry name" value="Transposon Ty3-G Gag-Pol polyprotein"/>
    <property type="match status" value="1"/>
</dbReference>
<dbReference type="InterPro" id="IPR043502">
    <property type="entry name" value="DNA/RNA_pol_sf"/>
</dbReference>
<dbReference type="GO" id="GO:0004519">
    <property type="term" value="F:endonuclease activity"/>
    <property type="evidence" value="ECO:0007669"/>
    <property type="project" value="UniProtKB-KW"/>
</dbReference>
<dbReference type="Pfam" id="PF17921">
    <property type="entry name" value="Integrase_H2C2"/>
    <property type="match status" value="1"/>
</dbReference>
<dbReference type="GO" id="GO:0003964">
    <property type="term" value="F:RNA-directed DNA polymerase activity"/>
    <property type="evidence" value="ECO:0007669"/>
    <property type="project" value="UniProtKB-KW"/>
</dbReference>
<evidence type="ECO:0000259" key="9">
    <source>
        <dbReference type="Pfam" id="PF17921"/>
    </source>
</evidence>
<evidence type="ECO:0000256" key="5">
    <source>
        <dbReference type="ARBA" id="ARBA00022801"/>
    </source>
</evidence>
<evidence type="ECO:0000256" key="1">
    <source>
        <dbReference type="ARBA" id="ARBA00022679"/>
    </source>
</evidence>
<dbReference type="SUPFAM" id="SSF56672">
    <property type="entry name" value="DNA/RNA polymerases"/>
    <property type="match status" value="2"/>
</dbReference>
<dbReference type="Gene3D" id="3.30.70.270">
    <property type="match status" value="3"/>
</dbReference>
<dbReference type="PANTHER" id="PTHR37984">
    <property type="entry name" value="PROTEIN CBG26694"/>
    <property type="match status" value="1"/>
</dbReference>
<dbReference type="OrthoDB" id="5964945at2759"/>
<dbReference type="EMBL" id="LSMT01000004">
    <property type="protein sequence ID" value="PFX34403.1"/>
    <property type="molecule type" value="Genomic_DNA"/>
</dbReference>
<feature type="compositionally biased region" description="Polar residues" evidence="7">
    <location>
        <begin position="1"/>
        <end position="16"/>
    </location>
</feature>
<evidence type="ECO:0000256" key="4">
    <source>
        <dbReference type="ARBA" id="ARBA00022759"/>
    </source>
</evidence>
<evidence type="ECO:0000256" key="7">
    <source>
        <dbReference type="SAM" id="MobiDB-lite"/>
    </source>
</evidence>
<dbReference type="STRING" id="50429.A0A2B4SZ92"/>
<dbReference type="Gene3D" id="1.10.340.70">
    <property type="match status" value="1"/>
</dbReference>
<dbReference type="AlphaFoldDB" id="A0A2B4SZ92"/>
<feature type="domain" description="Reverse transcriptase RNase H-like" evidence="8">
    <location>
        <begin position="323"/>
        <end position="424"/>
    </location>
</feature>
<name>A0A2B4SZ92_STYPI</name>
<keyword evidence="3" id="KW-0540">Nuclease</keyword>